<sequence length="434" mass="51175">MLEELCEEITSTYDTNILDNQSKIVQKQFLDISLKNRNNTTNPGKKVLMNLICNHYSRGVQKPKAEFIEGPKSLSIHWHPDYKKIIYIFGEWHINFMDCKMFKKDAVTVPIEDYLYDLMLSTDVFLDIYIEFSSYKGGEYSPPYVPALADEDELFKKFRTCLQYNTRSDASCRLARVHYFDIRDNNIKEQDMEEDKITILWLKQKIQNIIITNRGNKALCVYFLKRLIKKYPKISTLLSELVQDDIEKVCEFLKKQLAEEPSIKKELGKIVENPELKKKILTFYGKIISKEIKSVIPDIKKYIMNILNYKLESKDVLFKSMKTINTRLLEVMICFADVYLLARMFKDFDMSEMEKKAYKGATDQPIRAKNIIIYCGDIHAINYRKFLKRIGFYQIDHSGNLKEDIIKPIPNTPKSCLDMRDIMQPLFSYNRYHL</sequence>
<proteinExistence type="predicted"/>
<name>A0A6C0H420_9ZZZZ</name>
<organism evidence="1">
    <name type="scientific">viral metagenome</name>
    <dbReference type="NCBI Taxonomy" id="1070528"/>
    <lineage>
        <taxon>unclassified sequences</taxon>
        <taxon>metagenomes</taxon>
        <taxon>organismal metagenomes</taxon>
    </lineage>
</organism>
<protein>
    <submittedName>
        <fullName evidence="1">Uncharacterized protein</fullName>
    </submittedName>
</protein>
<dbReference type="AlphaFoldDB" id="A0A6C0H420"/>
<dbReference type="EMBL" id="MN739859">
    <property type="protein sequence ID" value="QHT74895.1"/>
    <property type="molecule type" value="Genomic_DNA"/>
</dbReference>
<reference evidence="1" key="1">
    <citation type="journal article" date="2020" name="Nature">
        <title>Giant virus diversity and host interactions through global metagenomics.</title>
        <authorList>
            <person name="Schulz F."/>
            <person name="Roux S."/>
            <person name="Paez-Espino D."/>
            <person name="Jungbluth S."/>
            <person name="Walsh D.A."/>
            <person name="Denef V.J."/>
            <person name="McMahon K.D."/>
            <person name="Konstantinidis K.T."/>
            <person name="Eloe-Fadrosh E.A."/>
            <person name="Kyrpides N.C."/>
            <person name="Woyke T."/>
        </authorList>
    </citation>
    <scope>NUCLEOTIDE SEQUENCE</scope>
    <source>
        <strain evidence="1">GVMAG-M-3300023179-62</strain>
    </source>
</reference>
<evidence type="ECO:0000313" key="1">
    <source>
        <dbReference type="EMBL" id="QHT74895.1"/>
    </source>
</evidence>
<accession>A0A6C0H420</accession>